<dbReference type="Gene3D" id="1.10.10.60">
    <property type="entry name" value="Homeodomain-like"/>
    <property type="match status" value="1"/>
</dbReference>
<evidence type="ECO:0000256" key="2">
    <source>
        <dbReference type="ARBA" id="ARBA00005733"/>
    </source>
</evidence>
<feature type="region of interest" description="Disordered" evidence="9">
    <location>
        <begin position="205"/>
        <end position="248"/>
    </location>
</feature>
<dbReference type="GO" id="GO:0000981">
    <property type="term" value="F:DNA-binding transcription factor activity, RNA polymerase II-specific"/>
    <property type="evidence" value="ECO:0007669"/>
    <property type="project" value="TreeGrafter"/>
</dbReference>
<dbReference type="SMART" id="SM00389">
    <property type="entry name" value="HOX"/>
    <property type="match status" value="1"/>
</dbReference>
<protein>
    <recommendedName>
        <fullName evidence="10">Homeobox domain-containing protein</fullName>
    </recommendedName>
</protein>
<evidence type="ECO:0000256" key="5">
    <source>
        <dbReference type="ARBA" id="ARBA00023155"/>
    </source>
</evidence>
<evidence type="ECO:0000256" key="9">
    <source>
        <dbReference type="SAM" id="MobiDB-lite"/>
    </source>
</evidence>
<feature type="region of interest" description="Disordered" evidence="9">
    <location>
        <begin position="364"/>
        <end position="392"/>
    </location>
</feature>
<accession>A0AAD7X2P4</accession>
<keyword evidence="12" id="KW-1185">Reference proteome</keyword>
<comment type="subcellular location">
    <subcellularLocation>
        <location evidence="1 7 8">Nucleus</location>
    </subcellularLocation>
</comment>
<dbReference type="PANTHER" id="PTHR46123">
    <property type="entry name" value="MIX-TYPE HOMEOBOX GENE 1-RELATED"/>
    <property type="match status" value="1"/>
</dbReference>
<comment type="similarity">
    <text evidence="2">Belongs to the paired homeobox family.</text>
</comment>
<comment type="caution">
    <text evidence="11">The sequence shown here is derived from an EMBL/GenBank/DDBJ whole genome shotgun (WGS) entry which is preliminary data.</text>
</comment>
<feature type="DNA-binding region" description="Homeobox" evidence="7">
    <location>
        <begin position="55"/>
        <end position="114"/>
    </location>
</feature>
<evidence type="ECO:0000259" key="10">
    <source>
        <dbReference type="PROSITE" id="PS50071"/>
    </source>
</evidence>
<evidence type="ECO:0000256" key="6">
    <source>
        <dbReference type="ARBA" id="ARBA00023242"/>
    </source>
</evidence>
<feature type="region of interest" description="Disordered" evidence="9">
    <location>
        <begin position="113"/>
        <end position="164"/>
    </location>
</feature>
<dbReference type="InterPro" id="IPR051306">
    <property type="entry name" value="Homeobox_regulator"/>
</dbReference>
<evidence type="ECO:0000256" key="1">
    <source>
        <dbReference type="ARBA" id="ARBA00004123"/>
    </source>
</evidence>
<name>A0AAD7X2P4_9TELE</name>
<proteinExistence type="inferred from homology"/>
<dbReference type="Proteomes" id="UP001221898">
    <property type="component" value="Unassembled WGS sequence"/>
</dbReference>
<feature type="compositionally biased region" description="Low complexity" evidence="9">
    <location>
        <begin position="148"/>
        <end position="164"/>
    </location>
</feature>
<dbReference type="CDD" id="cd00086">
    <property type="entry name" value="homeodomain"/>
    <property type="match status" value="1"/>
</dbReference>
<evidence type="ECO:0000313" key="11">
    <source>
        <dbReference type="EMBL" id="KAJ8417988.1"/>
    </source>
</evidence>
<keyword evidence="4 7" id="KW-0238">DNA-binding</keyword>
<evidence type="ECO:0000256" key="3">
    <source>
        <dbReference type="ARBA" id="ARBA00022473"/>
    </source>
</evidence>
<evidence type="ECO:0000256" key="7">
    <source>
        <dbReference type="PROSITE-ProRule" id="PRU00108"/>
    </source>
</evidence>
<feature type="compositionally biased region" description="Polar residues" evidence="9">
    <location>
        <begin position="377"/>
        <end position="392"/>
    </location>
</feature>
<dbReference type="GO" id="GO:0000977">
    <property type="term" value="F:RNA polymerase II transcription regulatory region sequence-specific DNA binding"/>
    <property type="evidence" value="ECO:0007669"/>
    <property type="project" value="TreeGrafter"/>
</dbReference>
<dbReference type="AlphaFoldDB" id="A0AAD7X2P4"/>
<dbReference type="EMBL" id="JAINUG010000002">
    <property type="protein sequence ID" value="KAJ8417988.1"/>
    <property type="molecule type" value="Genomic_DNA"/>
</dbReference>
<keyword evidence="6 7" id="KW-0539">Nucleus</keyword>
<dbReference type="InterPro" id="IPR009057">
    <property type="entry name" value="Homeodomain-like_sf"/>
</dbReference>
<feature type="domain" description="Homeobox" evidence="10">
    <location>
        <begin position="53"/>
        <end position="113"/>
    </location>
</feature>
<dbReference type="PANTHER" id="PTHR46123:SF4">
    <property type="entry name" value="MIX-TYPE HOMEOBOX GENE 1-RELATED"/>
    <property type="match status" value="1"/>
</dbReference>
<dbReference type="GO" id="GO:0005634">
    <property type="term" value="C:nucleus"/>
    <property type="evidence" value="ECO:0007669"/>
    <property type="project" value="UniProtKB-SubCell"/>
</dbReference>
<dbReference type="InterPro" id="IPR001356">
    <property type="entry name" value="HD"/>
</dbReference>
<organism evidence="11 12">
    <name type="scientific">Aldrovandia affinis</name>
    <dbReference type="NCBI Taxonomy" id="143900"/>
    <lineage>
        <taxon>Eukaryota</taxon>
        <taxon>Metazoa</taxon>
        <taxon>Chordata</taxon>
        <taxon>Craniata</taxon>
        <taxon>Vertebrata</taxon>
        <taxon>Euteleostomi</taxon>
        <taxon>Actinopterygii</taxon>
        <taxon>Neopterygii</taxon>
        <taxon>Teleostei</taxon>
        <taxon>Notacanthiformes</taxon>
        <taxon>Halosauridae</taxon>
        <taxon>Aldrovandia</taxon>
    </lineage>
</organism>
<keyword evidence="5 7" id="KW-0371">Homeobox</keyword>
<evidence type="ECO:0000256" key="8">
    <source>
        <dbReference type="RuleBase" id="RU000682"/>
    </source>
</evidence>
<dbReference type="FunFam" id="1.10.10.60:FF:000312">
    <property type="entry name" value="Mix-type homeobox gene 1"/>
    <property type="match status" value="1"/>
</dbReference>
<reference evidence="11" key="1">
    <citation type="journal article" date="2023" name="Science">
        <title>Genome structures resolve the early diversification of teleost fishes.</title>
        <authorList>
            <person name="Parey E."/>
            <person name="Louis A."/>
            <person name="Montfort J."/>
            <person name="Bouchez O."/>
            <person name="Roques C."/>
            <person name="Iampietro C."/>
            <person name="Lluch J."/>
            <person name="Castinel A."/>
            <person name="Donnadieu C."/>
            <person name="Desvignes T."/>
            <person name="Floi Bucao C."/>
            <person name="Jouanno E."/>
            <person name="Wen M."/>
            <person name="Mejri S."/>
            <person name="Dirks R."/>
            <person name="Jansen H."/>
            <person name="Henkel C."/>
            <person name="Chen W.J."/>
            <person name="Zahm M."/>
            <person name="Cabau C."/>
            <person name="Klopp C."/>
            <person name="Thompson A.W."/>
            <person name="Robinson-Rechavi M."/>
            <person name="Braasch I."/>
            <person name="Lecointre G."/>
            <person name="Bobe J."/>
            <person name="Postlethwait J.H."/>
            <person name="Berthelot C."/>
            <person name="Roest Crollius H."/>
            <person name="Guiguen Y."/>
        </authorList>
    </citation>
    <scope>NUCLEOTIDE SEQUENCE</scope>
    <source>
        <strain evidence="11">NC1722</strain>
    </source>
</reference>
<dbReference type="Pfam" id="PF00046">
    <property type="entry name" value="Homeodomain"/>
    <property type="match status" value="1"/>
</dbReference>
<dbReference type="PROSITE" id="PS50071">
    <property type="entry name" value="HOMEOBOX_2"/>
    <property type="match status" value="1"/>
</dbReference>
<evidence type="ECO:0000256" key="4">
    <source>
        <dbReference type="ARBA" id="ARBA00023125"/>
    </source>
</evidence>
<keyword evidence="3" id="KW-0217">Developmental protein</keyword>
<dbReference type="SUPFAM" id="SSF46689">
    <property type="entry name" value="Homeodomain-like"/>
    <property type="match status" value="1"/>
</dbReference>
<gene>
    <name evidence="11" type="ORF">AAFF_G00136970</name>
</gene>
<evidence type="ECO:0000313" key="12">
    <source>
        <dbReference type="Proteomes" id="UP001221898"/>
    </source>
</evidence>
<sequence length="392" mass="42864">MLQKSESTRGVSTLRENLYFPQNPRDTLTDNIMWKEPCSEILRQPATDTPSRNASRRKRTSFSKEHVELLRVTFETDPYPGIGLRETLSQTTGLPESRIQVWFQNRRARTLKNKAAKKKPTWEAEPVTPDSSPCAPDQTLPPPPYHHSSGNGLSQLGQAGLQGPLLMGTPPLQARFLTQVKEEVEDSCFYGHFLPLAARGHEAPRLPGDAGRWNPPRHSRLPGTSSSPPLQSPAPQLPSWGSAANHTSVWSPSPLEARECDPGLRQAFLFPLLAQNLALYENHAFQPSCTGPSGPLSQPGGPSSPDSGCWDLGQENTPLLVGSHSTAVTFQSITWAHGSRGSPPTWMPHFQSCPPSPCRRSWGIWSQSGAGPVEQPPSLQRTSLFTADSQAG</sequence>